<dbReference type="AlphaFoldDB" id="A0A182FHB8"/>
<keyword evidence="1" id="KW-0433">Leucine-rich repeat</keyword>
<evidence type="ECO:0000313" key="4">
    <source>
        <dbReference type="Proteomes" id="UP000069272"/>
    </source>
</evidence>
<reference evidence="3" key="2">
    <citation type="submission" date="2022-08" db="UniProtKB">
        <authorList>
            <consortium name="EnsemblMetazoa"/>
        </authorList>
    </citation>
    <scope>IDENTIFICATION</scope>
    <source>
        <strain evidence="3">STECLA/ALBI9_A</strain>
    </source>
</reference>
<dbReference type="Pfam" id="PF13855">
    <property type="entry name" value="LRR_8"/>
    <property type="match status" value="1"/>
</dbReference>
<name>A0A182FHB8_ANOAL</name>
<sequence>MLQINRASMLYPDGEVTKMMKNITFSAQYDEFNDRVLRIPGDCHLKGIRILSARRLRAIRVSGINSALEVLEVDKSAIRRLPSSLQYLQALQKLEITKSILDSFNLEPLNGIPNLISIYLTQNKLHRLEVSKDPMMVLSISRLTLSSNRLEFINMEFFTPLKQLSILDLSGNRLKQIVANIPVIFPSLSIINLAFNNPLPAAGGQQWAVAVGQAVPVTEAVRKRSARTSGDVQLILSIPLTAFSLGTPYPLKMPEVHRALD</sequence>
<dbReference type="Gene3D" id="3.80.10.10">
    <property type="entry name" value="Ribonuclease Inhibitor"/>
    <property type="match status" value="1"/>
</dbReference>
<dbReference type="STRING" id="7167.A0A182FHB8"/>
<evidence type="ECO:0000256" key="1">
    <source>
        <dbReference type="ARBA" id="ARBA00022614"/>
    </source>
</evidence>
<dbReference type="VEuPathDB" id="VectorBase:AALB20_030251"/>
<dbReference type="InterPro" id="IPR050333">
    <property type="entry name" value="SLRP"/>
</dbReference>
<protein>
    <submittedName>
        <fullName evidence="3">Uncharacterized protein</fullName>
    </submittedName>
</protein>
<keyword evidence="4" id="KW-1185">Reference proteome</keyword>
<keyword evidence="2" id="KW-0677">Repeat</keyword>
<evidence type="ECO:0000313" key="3">
    <source>
        <dbReference type="EnsemblMetazoa" id="AALB005912-PA"/>
    </source>
</evidence>
<dbReference type="InterPro" id="IPR032675">
    <property type="entry name" value="LRR_dom_sf"/>
</dbReference>
<reference evidence="3 4" key="1">
    <citation type="journal article" date="2017" name="G3 (Bethesda)">
        <title>The Physical Genome Mapping of Anopheles albimanus Corrected Scaffold Misassemblies and Identified Interarm Rearrangements in Genus Anopheles.</title>
        <authorList>
            <person name="Artemov G.N."/>
            <person name="Peery A.N."/>
            <person name="Jiang X."/>
            <person name="Tu Z."/>
            <person name="Stegniy V.N."/>
            <person name="Sharakhova M.V."/>
            <person name="Sharakhov I.V."/>
        </authorList>
    </citation>
    <scope>NUCLEOTIDE SEQUENCE [LARGE SCALE GENOMIC DNA]</scope>
    <source>
        <strain evidence="3 4">ALBI9_A</strain>
    </source>
</reference>
<evidence type="ECO:0000256" key="2">
    <source>
        <dbReference type="ARBA" id="ARBA00022737"/>
    </source>
</evidence>
<dbReference type="Proteomes" id="UP000069272">
    <property type="component" value="Chromosome 3L"/>
</dbReference>
<dbReference type="SUPFAM" id="SSF52058">
    <property type="entry name" value="L domain-like"/>
    <property type="match status" value="1"/>
</dbReference>
<dbReference type="VEuPathDB" id="VectorBase:AALB005912"/>
<proteinExistence type="predicted"/>
<accession>A0A182FHB8</accession>
<dbReference type="EnsemblMetazoa" id="AALB005912-RA">
    <property type="protein sequence ID" value="AALB005912-PA"/>
    <property type="gene ID" value="AALB005912"/>
</dbReference>
<organism evidence="3 4">
    <name type="scientific">Anopheles albimanus</name>
    <name type="common">New world malaria mosquito</name>
    <dbReference type="NCBI Taxonomy" id="7167"/>
    <lineage>
        <taxon>Eukaryota</taxon>
        <taxon>Metazoa</taxon>
        <taxon>Ecdysozoa</taxon>
        <taxon>Arthropoda</taxon>
        <taxon>Hexapoda</taxon>
        <taxon>Insecta</taxon>
        <taxon>Pterygota</taxon>
        <taxon>Neoptera</taxon>
        <taxon>Endopterygota</taxon>
        <taxon>Diptera</taxon>
        <taxon>Nematocera</taxon>
        <taxon>Culicoidea</taxon>
        <taxon>Culicidae</taxon>
        <taxon>Anophelinae</taxon>
        <taxon>Anopheles</taxon>
    </lineage>
</organism>
<dbReference type="InterPro" id="IPR001611">
    <property type="entry name" value="Leu-rich_rpt"/>
</dbReference>
<dbReference type="PANTHER" id="PTHR45712:SF22">
    <property type="entry name" value="INSULIN-LIKE GROWTH FACTOR-BINDING PROTEIN COMPLEX ACID LABILE SUBUNIT"/>
    <property type="match status" value="1"/>
</dbReference>
<dbReference type="PANTHER" id="PTHR45712">
    <property type="entry name" value="AGAP008170-PA"/>
    <property type="match status" value="1"/>
</dbReference>